<name>A0A318H7D2_9BURK</name>
<sequence>MAFGFDQLVAHAVYSRELVPDTVIGSGTASSESYREVGSSCIAERHAIELMDEGVARNPHMAFGDKVRMEARLEDGLPGPFGVVQQTVARSPVQS</sequence>
<dbReference type="SUPFAM" id="SSF56529">
    <property type="entry name" value="FAH"/>
    <property type="match status" value="1"/>
</dbReference>
<gene>
    <name evidence="1" type="ORF">C7444_104137</name>
</gene>
<dbReference type="InterPro" id="IPR036663">
    <property type="entry name" value="Fumarylacetoacetase_C_sf"/>
</dbReference>
<evidence type="ECO:0000313" key="2">
    <source>
        <dbReference type="Proteomes" id="UP000247811"/>
    </source>
</evidence>
<dbReference type="Proteomes" id="UP000247811">
    <property type="component" value="Unassembled WGS sequence"/>
</dbReference>
<dbReference type="PANTHER" id="PTHR43211">
    <property type="entry name" value="FUMARYLACETOACETATE HYDROLASE"/>
    <property type="match status" value="1"/>
</dbReference>
<accession>A0A318H7D2</accession>
<dbReference type="EMBL" id="QJJS01000004">
    <property type="protein sequence ID" value="PXW97535.1"/>
    <property type="molecule type" value="Genomic_DNA"/>
</dbReference>
<proteinExistence type="predicted"/>
<dbReference type="AlphaFoldDB" id="A0A318H7D2"/>
<reference evidence="1 2" key="1">
    <citation type="submission" date="2018-05" db="EMBL/GenBank/DDBJ databases">
        <title>Genomic Encyclopedia of Type Strains, Phase IV (KMG-IV): sequencing the most valuable type-strain genomes for metagenomic binning, comparative biology and taxonomic classification.</title>
        <authorList>
            <person name="Goeker M."/>
        </authorList>
    </citation>
    <scope>NUCLEOTIDE SEQUENCE [LARGE SCALE GENOMIC DNA]</scope>
    <source>
        <strain evidence="1 2">DSM 566</strain>
    </source>
</reference>
<organism evidence="1 2">
    <name type="scientific">Sphaerotilus hippei</name>
    <dbReference type="NCBI Taxonomy" id="744406"/>
    <lineage>
        <taxon>Bacteria</taxon>
        <taxon>Pseudomonadati</taxon>
        <taxon>Pseudomonadota</taxon>
        <taxon>Betaproteobacteria</taxon>
        <taxon>Burkholderiales</taxon>
        <taxon>Sphaerotilaceae</taxon>
        <taxon>Sphaerotilus</taxon>
    </lineage>
</organism>
<comment type="caution">
    <text evidence="1">The sequence shown here is derived from an EMBL/GenBank/DDBJ whole genome shotgun (WGS) entry which is preliminary data.</text>
</comment>
<dbReference type="PANTHER" id="PTHR43211:SF1">
    <property type="entry name" value="BLL6422 PROTEIN"/>
    <property type="match status" value="1"/>
</dbReference>
<evidence type="ECO:0000313" key="1">
    <source>
        <dbReference type="EMBL" id="PXW97535.1"/>
    </source>
</evidence>
<dbReference type="GO" id="GO:0003824">
    <property type="term" value="F:catalytic activity"/>
    <property type="evidence" value="ECO:0007669"/>
    <property type="project" value="InterPro"/>
</dbReference>
<protein>
    <submittedName>
        <fullName evidence="1">Fumarylacetoacetase-like protein</fullName>
    </submittedName>
</protein>
<dbReference type="Gene3D" id="3.90.850.10">
    <property type="entry name" value="Fumarylacetoacetase-like, C-terminal domain"/>
    <property type="match status" value="1"/>
</dbReference>
<keyword evidence="2" id="KW-1185">Reference proteome</keyword>